<evidence type="ECO:0000259" key="3">
    <source>
        <dbReference type="Pfam" id="PF01494"/>
    </source>
</evidence>
<accession>A0ABT9RVG2</accession>
<dbReference type="InterPro" id="IPR002938">
    <property type="entry name" value="FAD-bd"/>
</dbReference>
<dbReference type="InterPro" id="IPR036188">
    <property type="entry name" value="FAD/NAD-bd_sf"/>
</dbReference>
<dbReference type="Pfam" id="PF13450">
    <property type="entry name" value="NAD_binding_8"/>
    <property type="match status" value="1"/>
</dbReference>
<proteinExistence type="predicted"/>
<dbReference type="SUPFAM" id="SSF51905">
    <property type="entry name" value="FAD/NAD(P)-binding domain"/>
    <property type="match status" value="1"/>
</dbReference>
<comment type="caution">
    <text evidence="4">The sequence shown here is derived from an EMBL/GenBank/DDBJ whole genome shotgun (WGS) entry which is preliminary data.</text>
</comment>
<dbReference type="PRINTS" id="PR00420">
    <property type="entry name" value="RNGMNOXGNASE"/>
</dbReference>
<dbReference type="Gene3D" id="3.50.50.60">
    <property type="entry name" value="FAD/NAD(P)-binding domain"/>
    <property type="match status" value="1"/>
</dbReference>
<keyword evidence="5" id="KW-1185">Reference proteome</keyword>
<name>A0ABT9RVG2_9MICC</name>
<gene>
    <name evidence="4" type="ORF">J2X98_002824</name>
</gene>
<evidence type="ECO:0000313" key="4">
    <source>
        <dbReference type="EMBL" id="MDP9889219.1"/>
    </source>
</evidence>
<evidence type="ECO:0000313" key="5">
    <source>
        <dbReference type="Proteomes" id="UP001226577"/>
    </source>
</evidence>
<sequence>MGHGNDLDRGGGIAGLALAACLEPDRFQVTVYEKRPELPTVGTVLAMWPNAQRALARIGILGQARGVSPILGSGSIRNAAGEPWATVSGGELFGMSRVDLLTLLDRAVPGSVRRVTSHLRSLPPADGLVVGADGVHSLVRHQVWGAATDARATSCLAVRGTIPAPVNPDEVGEYWGRGDLFGIAASPGGTNWYASWRSGLGPNGIDVEEALGQARDRFAGHAPAISAVLAAAVPELSLAQRIWTTPPLRSYVRGTAVLAGDAAHAMMPNLGRGACESLVDAVTLADLLNSLPRGKALAAYNRQRWLRTRALSRASAVMMRVALAEGGQPVRDALLNLARRRKEPPAVGSGSSH</sequence>
<dbReference type="EMBL" id="JAUSRE010000014">
    <property type="protein sequence ID" value="MDP9889219.1"/>
    <property type="molecule type" value="Genomic_DNA"/>
</dbReference>
<dbReference type="Proteomes" id="UP001226577">
    <property type="component" value="Unassembled WGS sequence"/>
</dbReference>
<dbReference type="InterPro" id="IPR050493">
    <property type="entry name" value="FAD-dep_Monooxygenase_BioMet"/>
</dbReference>
<organism evidence="4 5">
    <name type="scientific">Pseudarthrobacter enclensis</name>
    <dbReference type="NCBI Taxonomy" id="993070"/>
    <lineage>
        <taxon>Bacteria</taxon>
        <taxon>Bacillati</taxon>
        <taxon>Actinomycetota</taxon>
        <taxon>Actinomycetes</taxon>
        <taxon>Micrococcales</taxon>
        <taxon>Micrococcaceae</taxon>
        <taxon>Pseudarthrobacter</taxon>
    </lineage>
</organism>
<dbReference type="RefSeq" id="WP_307309190.1">
    <property type="nucleotide sequence ID" value="NZ_JAUSRE010000014.1"/>
</dbReference>
<evidence type="ECO:0000256" key="2">
    <source>
        <dbReference type="ARBA" id="ARBA00023033"/>
    </source>
</evidence>
<protein>
    <submittedName>
        <fullName evidence="4">2-polyprenyl-6-methoxyphenol hydroxylase-like FAD-dependent oxidoreductase</fullName>
    </submittedName>
</protein>
<feature type="domain" description="FAD-binding" evidence="3">
    <location>
        <begin position="129"/>
        <end position="311"/>
    </location>
</feature>
<dbReference type="PANTHER" id="PTHR13789:SF309">
    <property type="entry name" value="PUTATIVE (AFU_ORTHOLOGUE AFUA_6G14510)-RELATED"/>
    <property type="match status" value="1"/>
</dbReference>
<reference evidence="4 5" key="1">
    <citation type="submission" date="2023-07" db="EMBL/GenBank/DDBJ databases">
        <title>Sorghum-associated microbial communities from plants grown in Nebraska, USA.</title>
        <authorList>
            <person name="Schachtman D."/>
        </authorList>
    </citation>
    <scope>NUCLEOTIDE SEQUENCE [LARGE SCALE GENOMIC DNA]</scope>
    <source>
        <strain evidence="4 5">CC222</strain>
    </source>
</reference>
<dbReference type="PANTHER" id="PTHR13789">
    <property type="entry name" value="MONOOXYGENASE"/>
    <property type="match status" value="1"/>
</dbReference>
<keyword evidence="1" id="KW-0560">Oxidoreductase</keyword>
<dbReference type="Pfam" id="PF01494">
    <property type="entry name" value="FAD_binding_3"/>
    <property type="match status" value="1"/>
</dbReference>
<evidence type="ECO:0000256" key="1">
    <source>
        <dbReference type="ARBA" id="ARBA00023002"/>
    </source>
</evidence>
<keyword evidence="2" id="KW-0503">Monooxygenase</keyword>